<dbReference type="PANTHER" id="PTHR32343:SF10">
    <property type="entry name" value="RNA-BINDING REGION RNP-1 DOMAIN-CONTAINING PROTEIN"/>
    <property type="match status" value="1"/>
</dbReference>
<dbReference type="AlphaFoldDB" id="A0AAX4HF72"/>
<dbReference type="PANTHER" id="PTHR32343">
    <property type="entry name" value="SERINE/ARGININE-RICH SPLICING FACTOR"/>
    <property type="match status" value="1"/>
</dbReference>
<keyword evidence="1" id="KW-0694">RNA-binding</keyword>
<dbReference type="EMBL" id="CP138899">
    <property type="protein sequence ID" value="WPK27191.1"/>
    <property type="molecule type" value="Genomic_DNA"/>
</dbReference>
<organism evidence="4 5">
    <name type="scientific">Australozyma saopauloensis</name>
    <dbReference type="NCBI Taxonomy" id="291208"/>
    <lineage>
        <taxon>Eukaryota</taxon>
        <taxon>Fungi</taxon>
        <taxon>Dikarya</taxon>
        <taxon>Ascomycota</taxon>
        <taxon>Saccharomycotina</taxon>
        <taxon>Pichiomycetes</taxon>
        <taxon>Metschnikowiaceae</taxon>
        <taxon>Australozyma</taxon>
    </lineage>
</organism>
<gene>
    <name evidence="4" type="ORF">PUMCH_004568</name>
</gene>
<dbReference type="GO" id="GO:0003723">
    <property type="term" value="F:RNA binding"/>
    <property type="evidence" value="ECO:0007669"/>
    <property type="project" value="UniProtKB-UniRule"/>
</dbReference>
<protein>
    <recommendedName>
        <fullName evidence="3">RRM domain-containing protein</fullName>
    </recommendedName>
</protein>
<dbReference type="PROSITE" id="PS50102">
    <property type="entry name" value="RRM"/>
    <property type="match status" value="1"/>
</dbReference>
<evidence type="ECO:0000256" key="2">
    <source>
        <dbReference type="SAM" id="MobiDB-lite"/>
    </source>
</evidence>
<name>A0AAX4HF72_9ASCO</name>
<dbReference type="GeneID" id="88175628"/>
<evidence type="ECO:0000313" key="4">
    <source>
        <dbReference type="EMBL" id="WPK27191.1"/>
    </source>
</evidence>
<evidence type="ECO:0000256" key="1">
    <source>
        <dbReference type="PROSITE-ProRule" id="PRU00176"/>
    </source>
</evidence>
<feature type="domain" description="RRM" evidence="3">
    <location>
        <begin position="2"/>
        <end position="72"/>
    </location>
</feature>
<evidence type="ECO:0000313" key="5">
    <source>
        <dbReference type="Proteomes" id="UP001338582"/>
    </source>
</evidence>
<dbReference type="RefSeq" id="XP_062879569.1">
    <property type="nucleotide sequence ID" value="XM_063023499.1"/>
</dbReference>
<dbReference type="InterPro" id="IPR000504">
    <property type="entry name" value="RRM_dom"/>
</dbReference>
<dbReference type="Gene3D" id="3.30.70.330">
    <property type="match status" value="1"/>
</dbReference>
<accession>A0AAX4HF72</accession>
<sequence>MASVIVTNVDPTVSSAKVKELFSFCGKIEAVEQKKTGTFEVKFQLEKALETALLLNDAELESSVINVARADPPSYDSTSSVGNTGLDKKVQEENASEDDILQEDKPKLAVLAQLLASGYKISDDLIANAIKFDQERGISSLFMKFINDLDNKFLHTSNPESTASKNIELANNVLGDLSNKVTSFAYLRDVQNYIDKAAATPSGLRIHRFYKDVTKEIKDVHLEANRLYELKKGREDKTSTGAGAASSGAEVSSETSAVPLTEKKGL</sequence>
<dbReference type="KEGG" id="asau:88175628"/>
<dbReference type="InterPro" id="IPR035979">
    <property type="entry name" value="RBD_domain_sf"/>
</dbReference>
<keyword evidence="5" id="KW-1185">Reference proteome</keyword>
<feature type="compositionally biased region" description="Low complexity" evidence="2">
    <location>
        <begin position="239"/>
        <end position="258"/>
    </location>
</feature>
<evidence type="ECO:0000259" key="3">
    <source>
        <dbReference type="PROSITE" id="PS50102"/>
    </source>
</evidence>
<dbReference type="Proteomes" id="UP001338582">
    <property type="component" value="Chromosome 6"/>
</dbReference>
<dbReference type="SUPFAM" id="SSF54928">
    <property type="entry name" value="RNA-binding domain, RBD"/>
    <property type="match status" value="1"/>
</dbReference>
<proteinExistence type="predicted"/>
<dbReference type="InterPro" id="IPR012677">
    <property type="entry name" value="Nucleotide-bd_a/b_plait_sf"/>
</dbReference>
<reference evidence="4 5" key="1">
    <citation type="submission" date="2023-10" db="EMBL/GenBank/DDBJ databases">
        <title>Draft Genome Sequence of Candida saopaulonensis from a very Premature Infant with Sepsis.</title>
        <authorList>
            <person name="Ning Y."/>
            <person name="Dai R."/>
            <person name="Xiao M."/>
            <person name="Xu Y."/>
            <person name="Yan Q."/>
            <person name="Zhang L."/>
        </authorList>
    </citation>
    <scope>NUCLEOTIDE SEQUENCE [LARGE SCALE GENOMIC DNA]</scope>
    <source>
        <strain evidence="4 5">19XY460</strain>
    </source>
</reference>
<feature type="region of interest" description="Disordered" evidence="2">
    <location>
        <begin position="231"/>
        <end position="266"/>
    </location>
</feature>